<dbReference type="AlphaFoldDB" id="A0A645D091"/>
<accession>A0A645D091</accession>
<proteinExistence type="predicted"/>
<dbReference type="EMBL" id="VSSQ01031585">
    <property type="protein sequence ID" value="MPM82528.1"/>
    <property type="molecule type" value="Genomic_DNA"/>
</dbReference>
<name>A0A645D091_9ZZZZ</name>
<reference evidence="1" key="1">
    <citation type="submission" date="2019-08" db="EMBL/GenBank/DDBJ databases">
        <authorList>
            <person name="Kucharzyk K."/>
            <person name="Murdoch R.W."/>
            <person name="Higgins S."/>
            <person name="Loffler F."/>
        </authorList>
    </citation>
    <scope>NUCLEOTIDE SEQUENCE</scope>
</reference>
<evidence type="ECO:0000313" key="1">
    <source>
        <dbReference type="EMBL" id="MPM82528.1"/>
    </source>
</evidence>
<sequence>MAIAQADGYEAVFKLPDGSEAALPVIVWSGGVGAITGLVNQADLEALLGKRFNYGIDYTGLVTPCGYPEFQRYRKAGLERCETQDEPKTNPRQT</sequence>
<protein>
    <submittedName>
        <fullName evidence="1">Uncharacterized protein</fullName>
    </submittedName>
</protein>
<comment type="caution">
    <text evidence="1">The sequence shown here is derived from an EMBL/GenBank/DDBJ whole genome shotgun (WGS) entry which is preliminary data.</text>
</comment>
<gene>
    <name evidence="1" type="ORF">SDC9_129589</name>
</gene>
<organism evidence="1">
    <name type="scientific">bioreactor metagenome</name>
    <dbReference type="NCBI Taxonomy" id="1076179"/>
    <lineage>
        <taxon>unclassified sequences</taxon>
        <taxon>metagenomes</taxon>
        <taxon>ecological metagenomes</taxon>
    </lineage>
</organism>